<dbReference type="GO" id="GO:0141100">
    <property type="term" value="F:tRNA (guanine(18)-2'-O)-methyltransferase activity"/>
    <property type="evidence" value="ECO:0007669"/>
    <property type="project" value="UniProtKB-EC"/>
</dbReference>
<proteinExistence type="predicted"/>
<accession>A0ABD1FX27</accession>
<keyword evidence="1" id="KW-0489">Methyltransferase</keyword>
<reference evidence="1 2" key="1">
    <citation type="submission" date="2024-06" db="EMBL/GenBank/DDBJ databases">
        <title>A chromosome level genome sequence of Diviner's sage (Salvia divinorum).</title>
        <authorList>
            <person name="Ford S.A."/>
            <person name="Ro D.-K."/>
            <person name="Ness R.W."/>
            <person name="Phillips M.A."/>
        </authorList>
    </citation>
    <scope>NUCLEOTIDE SEQUENCE [LARGE SCALE GENOMIC DNA]</scope>
    <source>
        <strain evidence="1">SAF-2024a</strain>
        <tissue evidence="1">Leaf</tissue>
    </source>
</reference>
<comment type="caution">
    <text evidence="1">The sequence shown here is derived from an EMBL/GenBank/DDBJ whole genome shotgun (WGS) entry which is preliminary data.</text>
</comment>
<dbReference type="PANTHER" id="PTHR12029">
    <property type="entry name" value="RNA METHYLTRANSFERASE"/>
    <property type="match status" value="1"/>
</dbReference>
<dbReference type="GO" id="GO:0032259">
    <property type="term" value="P:methylation"/>
    <property type="evidence" value="ECO:0007669"/>
    <property type="project" value="UniProtKB-KW"/>
</dbReference>
<sequence>MAVELRDDYLLTNLIESWLVAVFDTQVNEKDLSKELYKKYSAIHRRKVRAWQMICALARFVDLDIVEEVTLSLHTSIQRNNLPSVRQYMETFAIYIYLKFPSLKLVPLLRNYDLRPQALSSYIFIAANVILHGEKIQSGLLAELLPPIVPLLTSHHHTLRGFTQVTLHKWRMFLIHYMWTLEYWRCFVDLRYYLDHNSDCTRLRPSMDSYLDSFDPIKFVSPAGIFTNRVEEQEFECVPTTLMDRVIDFLNETREDLRSSMAKDAAAIQSESIYIDERPKCPETLDSNGGHSTNQLGKELLYDFQRKISLSKNEKLETGSATFLDKRTSRGSLLDMENEDHLLDQLLNTRGEIGRIPNLAGLARTCEVFKAAGLSIANKNVLNDKQFQLIM</sequence>
<gene>
    <name evidence="1" type="ORF">AAHA92_29054</name>
</gene>
<name>A0ABD1FX27_SALDI</name>
<dbReference type="Proteomes" id="UP001567538">
    <property type="component" value="Unassembled WGS sequence"/>
</dbReference>
<dbReference type="EC" id="2.1.1.34" evidence="1"/>
<dbReference type="PANTHER" id="PTHR12029:SF11">
    <property type="entry name" value="METHYLTRANSFERASE TARBP1-RELATED"/>
    <property type="match status" value="1"/>
</dbReference>
<evidence type="ECO:0000313" key="2">
    <source>
        <dbReference type="Proteomes" id="UP001567538"/>
    </source>
</evidence>
<protein>
    <submittedName>
        <fullName evidence="1">tRNA (Guanosine(18)-2'-O)-methyltransferase</fullName>
        <ecNumber evidence="1">2.1.1.34</ecNumber>
    </submittedName>
</protein>
<organism evidence="1 2">
    <name type="scientific">Salvia divinorum</name>
    <name type="common">Maria pastora</name>
    <name type="synonym">Diviner's sage</name>
    <dbReference type="NCBI Taxonomy" id="28513"/>
    <lineage>
        <taxon>Eukaryota</taxon>
        <taxon>Viridiplantae</taxon>
        <taxon>Streptophyta</taxon>
        <taxon>Embryophyta</taxon>
        <taxon>Tracheophyta</taxon>
        <taxon>Spermatophyta</taxon>
        <taxon>Magnoliopsida</taxon>
        <taxon>eudicotyledons</taxon>
        <taxon>Gunneridae</taxon>
        <taxon>Pentapetalae</taxon>
        <taxon>asterids</taxon>
        <taxon>lamiids</taxon>
        <taxon>Lamiales</taxon>
        <taxon>Lamiaceae</taxon>
        <taxon>Nepetoideae</taxon>
        <taxon>Mentheae</taxon>
        <taxon>Salviinae</taxon>
        <taxon>Salvia</taxon>
        <taxon>Salvia subgen. Calosphace</taxon>
    </lineage>
</organism>
<evidence type="ECO:0000313" key="1">
    <source>
        <dbReference type="EMBL" id="KAL1536391.1"/>
    </source>
</evidence>
<keyword evidence="2" id="KW-1185">Reference proteome</keyword>
<dbReference type="EMBL" id="JBEAFC010000011">
    <property type="protein sequence ID" value="KAL1536391.1"/>
    <property type="molecule type" value="Genomic_DNA"/>
</dbReference>
<dbReference type="AlphaFoldDB" id="A0ABD1FX27"/>
<keyword evidence="1" id="KW-0808">Transferase</keyword>
<dbReference type="InterPro" id="IPR045330">
    <property type="entry name" value="TRM3/TARBP1"/>
</dbReference>